<keyword evidence="4" id="KW-1185">Reference proteome</keyword>
<reference evidence="4" key="1">
    <citation type="submission" date="2023-07" db="EMBL/GenBank/DDBJ databases">
        <title>Conexibacter stalactiti sp. nov., isolated from stalactites in a lava cave and emended description of the genus Conexibacter.</title>
        <authorList>
            <person name="Lee S.D."/>
        </authorList>
    </citation>
    <scope>NUCLEOTIDE SEQUENCE [LARGE SCALE GENOMIC DNA]</scope>
    <source>
        <strain evidence="4">KCTC 39840</strain>
    </source>
</reference>
<gene>
    <name evidence="3" type="ORF">R7226_31005</name>
</gene>
<comment type="caution">
    <text evidence="3">The sequence shown here is derived from an EMBL/GenBank/DDBJ whole genome shotgun (WGS) entry which is preliminary data.</text>
</comment>
<evidence type="ECO:0000256" key="1">
    <source>
        <dbReference type="SAM" id="MobiDB-lite"/>
    </source>
</evidence>
<feature type="region of interest" description="Disordered" evidence="1">
    <location>
        <begin position="189"/>
        <end position="216"/>
    </location>
</feature>
<dbReference type="Proteomes" id="UP001284601">
    <property type="component" value="Unassembled WGS sequence"/>
</dbReference>
<feature type="domain" description="Erythromycin biosynthesis protein CIII-like C-terminal" evidence="2">
    <location>
        <begin position="247"/>
        <end position="389"/>
    </location>
</feature>
<evidence type="ECO:0000313" key="4">
    <source>
        <dbReference type="Proteomes" id="UP001284601"/>
    </source>
</evidence>
<organism evidence="3 4">
    <name type="scientific">Conexibacter stalactiti</name>
    <dbReference type="NCBI Taxonomy" id="1940611"/>
    <lineage>
        <taxon>Bacteria</taxon>
        <taxon>Bacillati</taxon>
        <taxon>Actinomycetota</taxon>
        <taxon>Thermoleophilia</taxon>
        <taxon>Solirubrobacterales</taxon>
        <taxon>Conexibacteraceae</taxon>
        <taxon>Conexibacter</taxon>
    </lineage>
</organism>
<protein>
    <submittedName>
        <fullName evidence="3">Glycosyltransferase</fullName>
    </submittedName>
</protein>
<sequence length="403" mass="40746">MRVLLTFAGGRGHAGPLLPLARALRAAGHAVAFNGRATVVAELSDLGEPLPDADDAGSEPIAIAPLLAPDAAREDAVLRDGFAGAVARRRAGSVHALCERWTPDLIVRDELDFGALVAAEARGLPHATVLVSASGAFVRPPLVAPPLDALRADYGLAPDPSLTAPARHLVLSPSPPRFRDPAFPLPATALAFRSGPGGEPGGAARRGRGSDDEPAPPWPVAIPGAPTVYATLGTIFNAESGDLFARLLEGLRALPLNVVVTVGRALDPAGFGPQPPHVRIERHLPQARVLTRCDLVVSHGGSGTVVDALAAGLPSLLLPLGADQLLNAARCEALGVGVALDVVNATPQAIGAAATRLLDDRATAAAARAFALEIGALPGPDACVPALEEIASAGAAAGGTVAP</sequence>
<dbReference type="InterPro" id="IPR050426">
    <property type="entry name" value="Glycosyltransferase_28"/>
</dbReference>
<dbReference type="InterPro" id="IPR002213">
    <property type="entry name" value="UDP_glucos_trans"/>
</dbReference>
<name>A0ABU4I061_9ACTN</name>
<accession>A0ABU4I061</accession>
<dbReference type="EMBL" id="JAWSTH010000191">
    <property type="protein sequence ID" value="MDW5598828.1"/>
    <property type="molecule type" value="Genomic_DNA"/>
</dbReference>
<evidence type="ECO:0000259" key="2">
    <source>
        <dbReference type="Pfam" id="PF06722"/>
    </source>
</evidence>
<dbReference type="RefSeq" id="WP_318601417.1">
    <property type="nucleotide sequence ID" value="NZ_JAWSTH010000191.1"/>
</dbReference>
<dbReference type="Pfam" id="PF06722">
    <property type="entry name" value="EryCIII-like_C"/>
    <property type="match status" value="1"/>
</dbReference>
<dbReference type="CDD" id="cd03784">
    <property type="entry name" value="GT1_Gtf-like"/>
    <property type="match status" value="1"/>
</dbReference>
<dbReference type="SUPFAM" id="SSF53756">
    <property type="entry name" value="UDP-Glycosyltransferase/glycogen phosphorylase"/>
    <property type="match status" value="1"/>
</dbReference>
<proteinExistence type="predicted"/>
<dbReference type="PANTHER" id="PTHR48050">
    <property type="entry name" value="STEROL 3-BETA-GLUCOSYLTRANSFERASE"/>
    <property type="match status" value="1"/>
</dbReference>
<dbReference type="PANTHER" id="PTHR48050:SF13">
    <property type="entry name" value="STEROL 3-BETA-GLUCOSYLTRANSFERASE UGT80A2"/>
    <property type="match status" value="1"/>
</dbReference>
<dbReference type="Gene3D" id="3.40.50.2000">
    <property type="entry name" value="Glycogen Phosphorylase B"/>
    <property type="match status" value="2"/>
</dbReference>
<dbReference type="InterPro" id="IPR010610">
    <property type="entry name" value="EryCIII-like_C"/>
</dbReference>
<evidence type="ECO:0000313" key="3">
    <source>
        <dbReference type="EMBL" id="MDW5598828.1"/>
    </source>
</evidence>